<reference evidence="8" key="1">
    <citation type="journal article" date="2019" name="Int. J. Syst. Evol. Microbiol.">
        <title>The Global Catalogue of Microorganisms (GCM) 10K type strain sequencing project: providing services to taxonomists for standard genome sequencing and annotation.</title>
        <authorList>
            <consortium name="The Broad Institute Genomics Platform"/>
            <consortium name="The Broad Institute Genome Sequencing Center for Infectious Disease"/>
            <person name="Wu L."/>
            <person name="Ma J."/>
        </authorList>
    </citation>
    <scope>NUCLEOTIDE SEQUENCE [LARGE SCALE GENOMIC DNA]</scope>
    <source>
        <strain evidence="8">NBRC 108728</strain>
    </source>
</reference>
<evidence type="ECO:0000256" key="2">
    <source>
        <dbReference type="ARBA" id="ARBA00008854"/>
    </source>
</evidence>
<dbReference type="Pfam" id="PF04011">
    <property type="entry name" value="LemA"/>
    <property type="match status" value="1"/>
</dbReference>
<evidence type="ECO:0000313" key="8">
    <source>
        <dbReference type="Proteomes" id="UP001321486"/>
    </source>
</evidence>
<comment type="similarity">
    <text evidence="2">Belongs to the LemA family.</text>
</comment>
<gene>
    <name evidence="7" type="ORF">GCM10025867_18790</name>
</gene>
<dbReference type="PANTHER" id="PTHR34478">
    <property type="entry name" value="PROTEIN LEMA"/>
    <property type="match status" value="1"/>
</dbReference>
<dbReference type="PANTHER" id="PTHR34478:SF2">
    <property type="entry name" value="MEMBRANE PROTEIN"/>
    <property type="match status" value="1"/>
</dbReference>
<keyword evidence="8" id="KW-1185">Reference proteome</keyword>
<keyword evidence="4 6" id="KW-1133">Transmembrane helix</keyword>
<organism evidence="7 8">
    <name type="scientific">Frondihabitans sucicola</name>
    <dbReference type="NCBI Taxonomy" id="1268041"/>
    <lineage>
        <taxon>Bacteria</taxon>
        <taxon>Bacillati</taxon>
        <taxon>Actinomycetota</taxon>
        <taxon>Actinomycetes</taxon>
        <taxon>Micrococcales</taxon>
        <taxon>Microbacteriaceae</taxon>
        <taxon>Frondihabitans</taxon>
    </lineage>
</organism>
<sequence>MPSRLGGLAEPAYSDLRINKELSTMDSALVGILIAVGIVVLLLIIIGIYLWATYNSFVKLKVRVDEAWSDITVQLKRRGDLIPNIISSVKGYASHESGVFESVTKARAETLSASTPAEASAAEGHLQTSLKSIFAVAEAYPQLQASQNFLQLQSELVDTEDKIQGARRFYNGGVREFNTKTTVFPNTLFARRLGFTGRDFFEVSEPSAIAEPPRVQF</sequence>
<evidence type="ECO:0000256" key="1">
    <source>
        <dbReference type="ARBA" id="ARBA00004167"/>
    </source>
</evidence>
<name>A0ABM8GMI3_9MICO</name>
<dbReference type="InterPro" id="IPR007156">
    <property type="entry name" value="MamQ_LemA"/>
</dbReference>
<dbReference type="Proteomes" id="UP001321486">
    <property type="component" value="Chromosome"/>
</dbReference>
<dbReference type="InterPro" id="IPR023353">
    <property type="entry name" value="LemA-like_dom_sf"/>
</dbReference>
<evidence type="ECO:0000256" key="6">
    <source>
        <dbReference type="SAM" id="Phobius"/>
    </source>
</evidence>
<evidence type="ECO:0000313" key="7">
    <source>
        <dbReference type="EMBL" id="BDZ49638.1"/>
    </source>
</evidence>
<dbReference type="Gene3D" id="1.20.1440.20">
    <property type="entry name" value="LemA-like domain"/>
    <property type="match status" value="1"/>
</dbReference>
<comment type="subcellular location">
    <subcellularLocation>
        <location evidence="1">Membrane</location>
        <topology evidence="1">Single-pass membrane protein</topology>
    </subcellularLocation>
</comment>
<keyword evidence="3 6" id="KW-0812">Transmembrane</keyword>
<accession>A0ABM8GMI3</accession>
<evidence type="ECO:0000256" key="5">
    <source>
        <dbReference type="ARBA" id="ARBA00023136"/>
    </source>
</evidence>
<dbReference type="SUPFAM" id="SSF140478">
    <property type="entry name" value="LemA-like"/>
    <property type="match status" value="1"/>
</dbReference>
<evidence type="ECO:0000256" key="4">
    <source>
        <dbReference type="ARBA" id="ARBA00022989"/>
    </source>
</evidence>
<proteinExistence type="inferred from homology"/>
<protein>
    <submittedName>
        <fullName evidence="7">Membrane protein</fullName>
    </submittedName>
</protein>
<evidence type="ECO:0000256" key="3">
    <source>
        <dbReference type="ARBA" id="ARBA00022692"/>
    </source>
</evidence>
<dbReference type="EMBL" id="AP027732">
    <property type="protein sequence ID" value="BDZ49638.1"/>
    <property type="molecule type" value="Genomic_DNA"/>
</dbReference>
<feature type="transmembrane region" description="Helical" evidence="6">
    <location>
        <begin position="28"/>
        <end position="52"/>
    </location>
</feature>
<keyword evidence="5 6" id="KW-0472">Membrane</keyword>